<gene>
    <name evidence="1" type="ORF">SK128_012554</name>
</gene>
<protein>
    <submittedName>
        <fullName evidence="1">Uncharacterized protein</fullName>
    </submittedName>
</protein>
<dbReference type="EMBL" id="JAXCGZ010006302">
    <property type="protein sequence ID" value="KAK7079875.1"/>
    <property type="molecule type" value="Genomic_DNA"/>
</dbReference>
<dbReference type="AlphaFoldDB" id="A0AAN8X8L6"/>
<evidence type="ECO:0000313" key="1">
    <source>
        <dbReference type="EMBL" id="KAK7079875.1"/>
    </source>
</evidence>
<accession>A0AAN8X8L6</accession>
<comment type="caution">
    <text evidence="1">The sequence shown here is derived from an EMBL/GenBank/DDBJ whole genome shotgun (WGS) entry which is preliminary data.</text>
</comment>
<evidence type="ECO:0000313" key="2">
    <source>
        <dbReference type="Proteomes" id="UP001381693"/>
    </source>
</evidence>
<sequence>MCGSGLTVTAHECDAVLSSSLEATCSGTLECLSAAGDTFNLLSNADRYDDEGTCTHDPCVRKFLESP</sequence>
<keyword evidence="2" id="KW-1185">Reference proteome</keyword>
<reference evidence="1 2" key="1">
    <citation type="submission" date="2023-11" db="EMBL/GenBank/DDBJ databases">
        <title>Halocaridina rubra genome assembly.</title>
        <authorList>
            <person name="Smith C."/>
        </authorList>
    </citation>
    <scope>NUCLEOTIDE SEQUENCE [LARGE SCALE GENOMIC DNA]</scope>
    <source>
        <strain evidence="1">EP-1</strain>
        <tissue evidence="1">Whole</tissue>
    </source>
</reference>
<proteinExistence type="predicted"/>
<name>A0AAN8X8L6_HALRR</name>
<dbReference type="Proteomes" id="UP001381693">
    <property type="component" value="Unassembled WGS sequence"/>
</dbReference>
<organism evidence="1 2">
    <name type="scientific">Halocaridina rubra</name>
    <name type="common">Hawaiian red shrimp</name>
    <dbReference type="NCBI Taxonomy" id="373956"/>
    <lineage>
        <taxon>Eukaryota</taxon>
        <taxon>Metazoa</taxon>
        <taxon>Ecdysozoa</taxon>
        <taxon>Arthropoda</taxon>
        <taxon>Crustacea</taxon>
        <taxon>Multicrustacea</taxon>
        <taxon>Malacostraca</taxon>
        <taxon>Eumalacostraca</taxon>
        <taxon>Eucarida</taxon>
        <taxon>Decapoda</taxon>
        <taxon>Pleocyemata</taxon>
        <taxon>Caridea</taxon>
        <taxon>Atyoidea</taxon>
        <taxon>Atyidae</taxon>
        <taxon>Halocaridina</taxon>
    </lineage>
</organism>